<comment type="caution">
    <text evidence="10">The sequence shown here is derived from an EMBL/GenBank/DDBJ whole genome shotgun (WGS) entry which is preliminary data.</text>
</comment>
<gene>
    <name evidence="10" type="ORF">IWX46DRAFT_660669</name>
</gene>
<dbReference type="Pfam" id="PF08294">
    <property type="entry name" value="TIM21"/>
    <property type="match status" value="1"/>
</dbReference>
<comment type="function">
    <text evidence="9">Essential component of the TIM23 complex, a complex that mediates the translocation of transit peptide-containing proteins across the mitochondrial inner membrane.</text>
</comment>
<keyword evidence="8 9" id="KW-0472">Membrane</keyword>
<evidence type="ECO:0000256" key="8">
    <source>
        <dbReference type="ARBA" id="ARBA00023136"/>
    </source>
</evidence>
<evidence type="ECO:0000313" key="11">
    <source>
        <dbReference type="Proteomes" id="UP001365128"/>
    </source>
</evidence>
<protein>
    <recommendedName>
        <fullName evidence="3 9">Mitochondrial import inner membrane translocase subunit Tim21</fullName>
    </recommendedName>
</protein>
<evidence type="ECO:0000256" key="6">
    <source>
        <dbReference type="ARBA" id="ARBA00022989"/>
    </source>
</evidence>
<keyword evidence="7 9" id="KW-0496">Mitochondrion</keyword>
<reference evidence="10 11" key="1">
    <citation type="submission" date="2024-04" db="EMBL/GenBank/DDBJ databases">
        <title>Phyllosticta paracitricarpa is synonymous to the EU quarantine fungus P. citricarpa based on phylogenomic analyses.</title>
        <authorList>
            <consortium name="Lawrence Berkeley National Laboratory"/>
            <person name="Van Ingen-Buijs V.A."/>
            <person name="Van Westerhoven A.C."/>
            <person name="Haridas S."/>
            <person name="Skiadas P."/>
            <person name="Martin F."/>
            <person name="Groenewald J.Z."/>
            <person name="Crous P.W."/>
            <person name="Seidl M.F."/>
        </authorList>
    </citation>
    <scope>NUCLEOTIDE SEQUENCE [LARGE SCALE GENOMIC DNA]</scope>
    <source>
        <strain evidence="10 11">CBS 122670</strain>
    </source>
</reference>
<evidence type="ECO:0000256" key="7">
    <source>
        <dbReference type="ARBA" id="ARBA00023128"/>
    </source>
</evidence>
<comment type="subunit">
    <text evidence="9">Component of the TIM23 complex.</text>
</comment>
<evidence type="ECO:0000256" key="3">
    <source>
        <dbReference type="ARBA" id="ARBA00020726"/>
    </source>
</evidence>
<dbReference type="EMBL" id="JBBPDW010000022">
    <property type="protein sequence ID" value="KAK7542990.1"/>
    <property type="molecule type" value="Genomic_DNA"/>
</dbReference>
<organism evidence="10 11">
    <name type="scientific">Phyllosticta citricarpa</name>
    <dbReference type="NCBI Taxonomy" id="55181"/>
    <lineage>
        <taxon>Eukaryota</taxon>
        <taxon>Fungi</taxon>
        <taxon>Dikarya</taxon>
        <taxon>Ascomycota</taxon>
        <taxon>Pezizomycotina</taxon>
        <taxon>Dothideomycetes</taxon>
        <taxon>Dothideomycetes incertae sedis</taxon>
        <taxon>Botryosphaeriales</taxon>
        <taxon>Phyllostictaceae</taxon>
        <taxon>Phyllosticta</taxon>
    </lineage>
</organism>
<keyword evidence="9" id="KW-0653">Protein transport</keyword>
<feature type="transmembrane region" description="Helical" evidence="9">
    <location>
        <begin position="80"/>
        <end position="101"/>
    </location>
</feature>
<evidence type="ECO:0000256" key="4">
    <source>
        <dbReference type="ARBA" id="ARBA00022692"/>
    </source>
</evidence>
<keyword evidence="9" id="KW-0813">Transport</keyword>
<proteinExistence type="inferred from homology"/>
<evidence type="ECO:0000256" key="5">
    <source>
        <dbReference type="ARBA" id="ARBA00022946"/>
    </source>
</evidence>
<comment type="subcellular location">
    <subcellularLocation>
        <location evidence="9">Mitochondrion inner membrane</location>
        <topology evidence="9">Single-pass membrane protein</topology>
    </subcellularLocation>
    <subcellularLocation>
        <location evidence="1">Mitochondrion membrane</location>
        <topology evidence="1">Single-pass membrane protein</topology>
    </subcellularLocation>
</comment>
<dbReference type="PANTHER" id="PTHR13032">
    <property type="entry name" value="MITOCHONDRIAL IMPORT INNER MEMBRANE TRANSLOCASE SUBUNIT TIM21"/>
    <property type="match status" value="1"/>
</dbReference>
<keyword evidence="6 9" id="KW-1133">Transmembrane helix</keyword>
<dbReference type="InterPro" id="IPR038552">
    <property type="entry name" value="Tim21_IMS_sf"/>
</dbReference>
<evidence type="ECO:0000313" key="10">
    <source>
        <dbReference type="EMBL" id="KAK7542990.1"/>
    </source>
</evidence>
<name>A0ABR1M7K0_9PEZI</name>
<comment type="similarity">
    <text evidence="2 9">Belongs to the TIM21 family.</text>
</comment>
<evidence type="ECO:0000256" key="9">
    <source>
        <dbReference type="RuleBase" id="RU367142"/>
    </source>
</evidence>
<keyword evidence="4 9" id="KW-0812">Transmembrane</keyword>
<keyword evidence="9" id="KW-0811">Translocation</keyword>
<evidence type="ECO:0000256" key="2">
    <source>
        <dbReference type="ARBA" id="ARBA00010867"/>
    </source>
</evidence>
<keyword evidence="9" id="KW-0999">Mitochondrion inner membrane</keyword>
<keyword evidence="11" id="KW-1185">Reference proteome</keyword>
<dbReference type="Proteomes" id="UP001365128">
    <property type="component" value="Unassembled WGS sequence"/>
</dbReference>
<dbReference type="PANTHER" id="PTHR13032:SF6">
    <property type="entry name" value="MITOCHONDRIAL IMPORT INNER MEMBRANE TRANSLOCASE SUBUNIT TIM21"/>
    <property type="match status" value="1"/>
</dbReference>
<keyword evidence="5" id="KW-0809">Transit peptide</keyword>
<sequence length="241" mass="26834">MAAAFHRVAIESRLAGLSRLQALRLSQSGCKFYATHHSTGSGSQSSTTKRRAVTIANDTGYVPWGELSAREKAARSTQQSFNFALVIAGVVATGALVYIMFTEIISPEGTTNQFHRALNKVKSDPRCVELLGDPKQIVEFSENPNPRARHWTVPSKREQDKAGNVHLTMHFFSAKTAQVKGPLNQGTVRLHMIQKAGEREFEYQTLTLDVPGHRRIYLENAEPLSASLKRKSGKLFGIKWW</sequence>
<dbReference type="InterPro" id="IPR013261">
    <property type="entry name" value="Tim21"/>
</dbReference>
<dbReference type="Gene3D" id="3.10.450.320">
    <property type="entry name" value="Mitochondrial import inner membrane translocase subunit Tim21"/>
    <property type="match status" value="1"/>
</dbReference>
<accession>A0ABR1M7K0</accession>
<evidence type="ECO:0000256" key="1">
    <source>
        <dbReference type="ARBA" id="ARBA00004304"/>
    </source>
</evidence>